<feature type="region of interest" description="Disordered" evidence="1">
    <location>
        <begin position="68"/>
        <end position="87"/>
    </location>
</feature>
<organism evidence="2 3">
    <name type="scientific">Prunus mume</name>
    <name type="common">Japanese apricot</name>
    <name type="synonym">Armeniaca mume</name>
    <dbReference type="NCBI Taxonomy" id="102107"/>
    <lineage>
        <taxon>Eukaryota</taxon>
        <taxon>Viridiplantae</taxon>
        <taxon>Streptophyta</taxon>
        <taxon>Embryophyta</taxon>
        <taxon>Tracheophyta</taxon>
        <taxon>Spermatophyta</taxon>
        <taxon>Magnoliopsida</taxon>
        <taxon>eudicotyledons</taxon>
        <taxon>Gunneridae</taxon>
        <taxon>Pentapetalae</taxon>
        <taxon>rosids</taxon>
        <taxon>fabids</taxon>
        <taxon>Rosales</taxon>
        <taxon>Rosaceae</taxon>
        <taxon>Amygdaloideae</taxon>
        <taxon>Amygdaleae</taxon>
        <taxon>Prunus</taxon>
    </lineage>
</organism>
<dbReference type="Proteomes" id="UP000694861">
    <property type="component" value="Linkage group LG6"/>
</dbReference>
<name>A0ABM1LSX0_PRUMU</name>
<dbReference type="CDD" id="cd00303">
    <property type="entry name" value="retropepsin_like"/>
    <property type="match status" value="1"/>
</dbReference>
<keyword evidence="2" id="KW-1185">Reference proteome</keyword>
<sequence length="258" mass="28830">MTYTALLAGFRRGPFLFHVNKFPPKSYENPVSEAYHRENGHTIDQCYELQDEIEALIRRGRLSRFVGEKKQAEQHENTPNKQPHATKDINVISGGTTLARDSNKARKEYAQRTPGGLEALSVGPGYQTPKSPKLGYSAITFNKEEEKGVVHPHDDPFIIQAEITNYCVKRVFIDTGSLVNIIFTSAFEHIEISREDLKPVVTPLLGFTEDSINSIGSVTLPLSLGTAPQWTTIYTTFLIVECLSAYNVILGRPALCYL</sequence>
<dbReference type="InterPro" id="IPR021109">
    <property type="entry name" value="Peptidase_aspartic_dom_sf"/>
</dbReference>
<reference evidence="3" key="2">
    <citation type="submission" date="2025-08" db="UniProtKB">
        <authorList>
            <consortium name="RefSeq"/>
        </authorList>
    </citation>
    <scope>IDENTIFICATION</scope>
</reference>
<dbReference type="PANTHER" id="PTHR33240">
    <property type="entry name" value="OS08G0508500 PROTEIN"/>
    <property type="match status" value="1"/>
</dbReference>
<protein>
    <submittedName>
        <fullName evidence="3">Uncharacterized protein LOC107881371</fullName>
    </submittedName>
</protein>
<evidence type="ECO:0000313" key="3">
    <source>
        <dbReference type="RefSeq" id="XP_016650497.1"/>
    </source>
</evidence>
<proteinExistence type="predicted"/>
<dbReference type="GeneID" id="107881371"/>
<dbReference type="RefSeq" id="XP_016650497.1">
    <property type="nucleotide sequence ID" value="XM_016795011.1"/>
</dbReference>
<dbReference type="Gene3D" id="2.40.70.10">
    <property type="entry name" value="Acid Proteases"/>
    <property type="match status" value="1"/>
</dbReference>
<reference evidence="2" key="1">
    <citation type="journal article" date="2012" name="Nat. Commun.">
        <title>The genome of Prunus mume.</title>
        <authorList>
            <person name="Zhang Q."/>
            <person name="Chen W."/>
            <person name="Sun L."/>
            <person name="Zhao F."/>
            <person name="Huang B."/>
            <person name="Yang W."/>
            <person name="Tao Y."/>
            <person name="Wang J."/>
            <person name="Yuan Z."/>
            <person name="Fan G."/>
            <person name="Xing Z."/>
            <person name="Han C."/>
            <person name="Pan H."/>
            <person name="Zhong X."/>
            <person name="Shi W."/>
            <person name="Liang X."/>
            <person name="Du D."/>
            <person name="Sun F."/>
            <person name="Xu Z."/>
            <person name="Hao R."/>
            <person name="Lv T."/>
            <person name="Lv Y."/>
            <person name="Zheng Z."/>
            <person name="Sun M."/>
            <person name="Luo L."/>
            <person name="Cai M."/>
            <person name="Gao Y."/>
            <person name="Wang J."/>
            <person name="Yin Y."/>
            <person name="Xu X."/>
            <person name="Cheng T."/>
            <person name="Wang J."/>
        </authorList>
    </citation>
    <scope>NUCLEOTIDE SEQUENCE [LARGE SCALE GENOMIC DNA]</scope>
</reference>
<accession>A0ABM1LSX0</accession>
<evidence type="ECO:0000256" key="1">
    <source>
        <dbReference type="SAM" id="MobiDB-lite"/>
    </source>
</evidence>
<gene>
    <name evidence="3" type="primary">LOC107881371</name>
</gene>
<evidence type="ECO:0000313" key="2">
    <source>
        <dbReference type="Proteomes" id="UP000694861"/>
    </source>
</evidence>
<dbReference type="PANTHER" id="PTHR33240:SF17">
    <property type="entry name" value="EUKARYOTIC PEPTIDE CHAIN RELEASE FACTOR GTP-BINDING SUBUNIT-LIKE"/>
    <property type="match status" value="1"/>
</dbReference>
<feature type="compositionally biased region" description="Basic and acidic residues" evidence="1">
    <location>
        <begin position="68"/>
        <end position="78"/>
    </location>
</feature>